<evidence type="ECO:0000313" key="2">
    <source>
        <dbReference type="Proteomes" id="UP000789920"/>
    </source>
</evidence>
<reference evidence="1" key="1">
    <citation type="submission" date="2021-06" db="EMBL/GenBank/DDBJ databases">
        <authorList>
            <person name="Kallberg Y."/>
            <person name="Tangrot J."/>
            <person name="Rosling A."/>
        </authorList>
    </citation>
    <scope>NUCLEOTIDE SEQUENCE</scope>
    <source>
        <strain evidence="1">MA461A</strain>
    </source>
</reference>
<organism evidence="1 2">
    <name type="scientific">Racocetra persica</name>
    <dbReference type="NCBI Taxonomy" id="160502"/>
    <lineage>
        <taxon>Eukaryota</taxon>
        <taxon>Fungi</taxon>
        <taxon>Fungi incertae sedis</taxon>
        <taxon>Mucoromycota</taxon>
        <taxon>Glomeromycotina</taxon>
        <taxon>Glomeromycetes</taxon>
        <taxon>Diversisporales</taxon>
        <taxon>Gigasporaceae</taxon>
        <taxon>Racocetra</taxon>
    </lineage>
</organism>
<keyword evidence="2" id="KW-1185">Reference proteome</keyword>
<sequence length="84" mass="9741">EERNEILYRSDDNQEINSTSLTESNSSLLISSKQTAEIIEPINTNIKYNDKSYAIRCRKSQISRSLINNCLIQDLTSTEYFVFE</sequence>
<protein>
    <submittedName>
        <fullName evidence="1">26065_t:CDS:1</fullName>
    </submittedName>
</protein>
<gene>
    <name evidence="1" type="ORF">RPERSI_LOCUS19157</name>
</gene>
<comment type="caution">
    <text evidence="1">The sequence shown here is derived from an EMBL/GenBank/DDBJ whole genome shotgun (WGS) entry which is preliminary data.</text>
</comment>
<name>A0ACA9RFG9_9GLOM</name>
<feature type="non-terminal residue" evidence="1">
    <location>
        <position position="1"/>
    </location>
</feature>
<proteinExistence type="predicted"/>
<dbReference type="Proteomes" id="UP000789920">
    <property type="component" value="Unassembled WGS sequence"/>
</dbReference>
<accession>A0ACA9RFG9</accession>
<evidence type="ECO:0000313" key="1">
    <source>
        <dbReference type="EMBL" id="CAG8791043.1"/>
    </source>
</evidence>
<dbReference type="EMBL" id="CAJVQC010051991">
    <property type="protein sequence ID" value="CAG8791043.1"/>
    <property type="molecule type" value="Genomic_DNA"/>
</dbReference>